<sequence>MLMALGNPSTNTVVKSADLAGRLVPNESVTLLNITTSTTTENFDKIVTLYTSMVAILIYIAICAVREVINVKEQKWHYLIDPANFVSLALYISSAVMVLPSLDGQIHDIQFTASSITVFLAVEAATALAEI</sequence>
<accession>A0A4C2A3I1</accession>
<feature type="transmembrane region" description="Helical" evidence="1">
    <location>
        <begin position="111"/>
        <end position="129"/>
    </location>
</feature>
<dbReference type="AlphaFoldDB" id="A0A4C2A3I1"/>
<keyword evidence="1" id="KW-0812">Transmembrane</keyword>
<dbReference type="STRING" id="151549.A0A4C2A3I1"/>
<evidence type="ECO:0000256" key="1">
    <source>
        <dbReference type="SAM" id="Phobius"/>
    </source>
</evidence>
<dbReference type="OrthoDB" id="1661883at2759"/>
<keyword evidence="1" id="KW-1133">Transmembrane helix</keyword>
<keyword evidence="1" id="KW-0472">Membrane</keyword>
<dbReference type="Proteomes" id="UP000299102">
    <property type="component" value="Unassembled WGS sequence"/>
</dbReference>
<proteinExistence type="predicted"/>
<feature type="transmembrane region" description="Helical" evidence="1">
    <location>
        <begin position="78"/>
        <end position="99"/>
    </location>
</feature>
<keyword evidence="2" id="KW-0675">Receptor</keyword>
<evidence type="ECO:0000313" key="3">
    <source>
        <dbReference type="Proteomes" id="UP000299102"/>
    </source>
</evidence>
<name>A0A4C2A3I1_EUMVA</name>
<organism evidence="2 3">
    <name type="scientific">Eumeta variegata</name>
    <name type="common">Bagworm moth</name>
    <name type="synonym">Eumeta japonica</name>
    <dbReference type="NCBI Taxonomy" id="151549"/>
    <lineage>
        <taxon>Eukaryota</taxon>
        <taxon>Metazoa</taxon>
        <taxon>Ecdysozoa</taxon>
        <taxon>Arthropoda</taxon>
        <taxon>Hexapoda</taxon>
        <taxon>Insecta</taxon>
        <taxon>Pterygota</taxon>
        <taxon>Neoptera</taxon>
        <taxon>Endopterygota</taxon>
        <taxon>Lepidoptera</taxon>
        <taxon>Glossata</taxon>
        <taxon>Ditrysia</taxon>
        <taxon>Tineoidea</taxon>
        <taxon>Psychidae</taxon>
        <taxon>Oiketicinae</taxon>
        <taxon>Eumeta</taxon>
    </lineage>
</organism>
<reference evidence="2 3" key="1">
    <citation type="journal article" date="2019" name="Commun. Biol.">
        <title>The bagworm genome reveals a unique fibroin gene that provides high tensile strength.</title>
        <authorList>
            <person name="Kono N."/>
            <person name="Nakamura H."/>
            <person name="Ohtoshi R."/>
            <person name="Tomita M."/>
            <person name="Numata K."/>
            <person name="Arakawa K."/>
        </authorList>
    </citation>
    <scope>NUCLEOTIDE SEQUENCE [LARGE SCALE GENOMIC DNA]</scope>
</reference>
<protein>
    <submittedName>
        <fullName evidence="2">Transient receptor potential cation channel subfamily A member 1</fullName>
    </submittedName>
</protein>
<gene>
    <name evidence="2" type="primary">TrpA1</name>
    <name evidence="2" type="ORF">EVAR_100244_1</name>
</gene>
<feature type="transmembrane region" description="Helical" evidence="1">
    <location>
        <begin position="47"/>
        <end position="66"/>
    </location>
</feature>
<evidence type="ECO:0000313" key="2">
    <source>
        <dbReference type="EMBL" id="GBP94322.1"/>
    </source>
</evidence>
<keyword evidence="3" id="KW-1185">Reference proteome</keyword>
<dbReference type="EMBL" id="BGZK01002489">
    <property type="protein sequence ID" value="GBP94322.1"/>
    <property type="molecule type" value="Genomic_DNA"/>
</dbReference>
<comment type="caution">
    <text evidence="2">The sequence shown here is derived from an EMBL/GenBank/DDBJ whole genome shotgun (WGS) entry which is preliminary data.</text>
</comment>